<protein>
    <recommendedName>
        <fullName evidence="2">AbiEi antitoxin C-terminal domain-containing protein</fullName>
    </recommendedName>
</protein>
<evidence type="ECO:0000313" key="1">
    <source>
        <dbReference type="EMBL" id="MPM13737.1"/>
    </source>
</evidence>
<comment type="caution">
    <text evidence="1">The sequence shown here is derived from an EMBL/GenBank/DDBJ whole genome shotgun (WGS) entry which is preliminary data.</text>
</comment>
<evidence type="ECO:0008006" key="2">
    <source>
        <dbReference type="Google" id="ProtNLM"/>
    </source>
</evidence>
<proteinExistence type="predicted"/>
<gene>
    <name evidence="1" type="ORF">SDC9_60096</name>
</gene>
<accession>A0A644XCW8</accession>
<dbReference type="EMBL" id="VSSQ01002165">
    <property type="protein sequence ID" value="MPM13737.1"/>
    <property type="molecule type" value="Genomic_DNA"/>
</dbReference>
<dbReference type="AlphaFoldDB" id="A0A644XCW8"/>
<organism evidence="1">
    <name type="scientific">bioreactor metagenome</name>
    <dbReference type="NCBI Taxonomy" id="1076179"/>
    <lineage>
        <taxon>unclassified sequences</taxon>
        <taxon>metagenomes</taxon>
        <taxon>ecological metagenomes</taxon>
    </lineage>
</organism>
<name>A0A644XCW8_9ZZZZ</name>
<sequence>MLKTRDYVMYELRSYASPKSKLTQMIKKGEIIQLVRTVYADSLSDSKLAAASMIYSPCYISFETALAYHQMIPERVFEVKSAGFQLKKEKHFDTPLGRYSFLYIPEAVFPWAVQPAMEQGHGFRLATKEKALLDTLYKIRSVTSRKNLQELLFDDLRLEEEAIMQLDWNVIQSLVPLYHSTTLNTLLRWRNAQ</sequence>
<reference evidence="1" key="1">
    <citation type="submission" date="2019-08" db="EMBL/GenBank/DDBJ databases">
        <authorList>
            <person name="Kucharzyk K."/>
            <person name="Murdoch R.W."/>
            <person name="Higgins S."/>
            <person name="Loffler F."/>
        </authorList>
    </citation>
    <scope>NUCLEOTIDE SEQUENCE</scope>
</reference>